<gene>
    <name evidence="1" type="ORF">QQ91_0006695</name>
</gene>
<sequence length="55" mass="6414">MGATCVQSPDRVVLPHVSWQTYQSLLKMRDLRQGTQAGENAIVKQFWQWIKKQIN</sequence>
<evidence type="ECO:0000313" key="2">
    <source>
        <dbReference type="Proteomes" id="UP000031561"/>
    </source>
</evidence>
<dbReference type="EMBL" id="JTHE03000042">
    <property type="protein sequence ID" value="MCM1982511.1"/>
    <property type="molecule type" value="Genomic_DNA"/>
</dbReference>
<protein>
    <recommendedName>
        <fullName evidence="3">Transposase</fullName>
    </recommendedName>
</protein>
<dbReference type="AlphaFoldDB" id="A0ABD4T290"/>
<comment type="caution">
    <text evidence="1">The sequence shown here is derived from an EMBL/GenBank/DDBJ whole genome shotgun (WGS) entry which is preliminary data.</text>
</comment>
<reference evidence="1 2" key="1">
    <citation type="journal article" date="2015" name="Genome Announc.">
        <title>Draft Genome Sequence of Filamentous Marine Cyanobacterium Lyngbya confervoides Strain BDU141951.</title>
        <authorList>
            <person name="Chandrababunaidu M.M."/>
            <person name="Sen D."/>
            <person name="Tripathy S."/>
        </authorList>
    </citation>
    <scope>NUCLEOTIDE SEQUENCE [LARGE SCALE GENOMIC DNA]</scope>
    <source>
        <strain evidence="1 2">BDU141951</strain>
    </source>
</reference>
<proteinExistence type="predicted"/>
<evidence type="ECO:0008006" key="3">
    <source>
        <dbReference type="Google" id="ProtNLM"/>
    </source>
</evidence>
<evidence type="ECO:0000313" key="1">
    <source>
        <dbReference type="EMBL" id="MCM1982511.1"/>
    </source>
</evidence>
<dbReference type="RefSeq" id="WP_166281321.1">
    <property type="nucleotide sequence ID" value="NZ_JTHE03000042.1"/>
</dbReference>
<accession>A0ABD4T290</accession>
<dbReference type="Proteomes" id="UP000031561">
    <property type="component" value="Unassembled WGS sequence"/>
</dbReference>
<keyword evidence="2" id="KW-1185">Reference proteome</keyword>
<name>A0ABD4T290_9CYAN</name>
<organism evidence="1 2">
    <name type="scientific">Lyngbya confervoides BDU141951</name>
    <dbReference type="NCBI Taxonomy" id="1574623"/>
    <lineage>
        <taxon>Bacteria</taxon>
        <taxon>Bacillati</taxon>
        <taxon>Cyanobacteriota</taxon>
        <taxon>Cyanophyceae</taxon>
        <taxon>Oscillatoriophycideae</taxon>
        <taxon>Oscillatoriales</taxon>
        <taxon>Microcoleaceae</taxon>
        <taxon>Lyngbya</taxon>
    </lineage>
</organism>